<keyword evidence="3" id="KW-0560">Oxidoreductase</keyword>
<dbReference type="Gene3D" id="3.10.100.10">
    <property type="entry name" value="Mannose-Binding Protein A, subunit A"/>
    <property type="match status" value="1"/>
</dbReference>
<reference evidence="5" key="1">
    <citation type="submission" date="2020-11" db="EMBL/GenBank/DDBJ databases">
        <authorList>
            <person name="Tran Van P."/>
        </authorList>
    </citation>
    <scope>NUCLEOTIDE SEQUENCE</scope>
</reference>
<dbReference type="SMART" id="SM00034">
    <property type="entry name" value="CLECT"/>
    <property type="match status" value="1"/>
</dbReference>
<dbReference type="GO" id="GO:0006979">
    <property type="term" value="P:response to oxidative stress"/>
    <property type="evidence" value="ECO:0007669"/>
    <property type="project" value="InterPro"/>
</dbReference>
<dbReference type="SUPFAM" id="SSF48113">
    <property type="entry name" value="Heme-dependent peroxidases"/>
    <property type="match status" value="1"/>
</dbReference>
<dbReference type="InterPro" id="IPR019791">
    <property type="entry name" value="Haem_peroxidase_animal"/>
</dbReference>
<dbReference type="InterPro" id="IPR037120">
    <property type="entry name" value="Haem_peroxidase_sf_animal"/>
</dbReference>
<evidence type="ECO:0000256" key="3">
    <source>
        <dbReference type="ARBA" id="ARBA00022559"/>
    </source>
</evidence>
<evidence type="ECO:0000313" key="5">
    <source>
        <dbReference type="EMBL" id="CAD7230341.1"/>
    </source>
</evidence>
<accession>A0A7R8WJN9</accession>
<dbReference type="Gene3D" id="1.10.640.10">
    <property type="entry name" value="Haem peroxidase domain superfamily, animal type"/>
    <property type="match status" value="1"/>
</dbReference>
<evidence type="ECO:0000256" key="1">
    <source>
        <dbReference type="ARBA" id="ARBA00004613"/>
    </source>
</evidence>
<dbReference type="AlphaFoldDB" id="A0A7R8WJN9"/>
<dbReference type="GO" id="GO:0020037">
    <property type="term" value="F:heme binding"/>
    <property type="evidence" value="ECO:0007669"/>
    <property type="project" value="InterPro"/>
</dbReference>
<evidence type="ECO:0000256" key="4">
    <source>
        <dbReference type="ARBA" id="ARBA00023180"/>
    </source>
</evidence>
<evidence type="ECO:0000256" key="2">
    <source>
        <dbReference type="ARBA" id="ARBA00022525"/>
    </source>
</evidence>
<dbReference type="PROSITE" id="PS50041">
    <property type="entry name" value="C_TYPE_LECTIN_2"/>
    <property type="match status" value="1"/>
</dbReference>
<gene>
    <name evidence="5" type="ORF">CTOB1V02_LOCUS8201</name>
</gene>
<dbReference type="Pfam" id="PF03098">
    <property type="entry name" value="An_peroxidase"/>
    <property type="match status" value="1"/>
</dbReference>
<sequence length="364" mass="41312">MERILSALTTQKAQSFDRFFTKAITNNLYFGSFDTNSTGAEFGADLIAFNIQRGRDHGIRNYNDVRCFCGMKRAGTTAPPEINPTTWQLLLQAYNGNPDDIELFPAMVSETPVPEGVVGRTMACIIAEQFKRIRYGDRFFFANHYEDCPEPNCGRGLLDHEKPFIPRRYLSHIICENSNIEAIQQDVFKPVSYSNPLVPCSQFPKFGFQEIEAFFRIYSKSPCLEEQKKATNLASCPDGGVLNPVTQKCYYVRTEVKGWTEARDACRAEGFELATIESATENAFVFGLLSDCAWIGLNDRTTEGTYEWSDGSQSEYRNWNPGEPRALLSGEDCVVMNCWNYGEHWDDCECSVKFHYVCTLKINP</sequence>
<dbReference type="CDD" id="cd00037">
    <property type="entry name" value="CLECT"/>
    <property type="match status" value="1"/>
</dbReference>
<keyword evidence="2" id="KW-0964">Secreted</keyword>
<dbReference type="InterPro" id="IPR016187">
    <property type="entry name" value="CTDL_fold"/>
</dbReference>
<comment type="subcellular location">
    <subcellularLocation>
        <location evidence="1">Secreted</location>
    </subcellularLocation>
</comment>
<dbReference type="EMBL" id="OB662624">
    <property type="protein sequence ID" value="CAD7230341.1"/>
    <property type="molecule type" value="Genomic_DNA"/>
</dbReference>
<dbReference type="InterPro" id="IPR016186">
    <property type="entry name" value="C-type_lectin-like/link_sf"/>
</dbReference>
<dbReference type="GO" id="GO:0005576">
    <property type="term" value="C:extracellular region"/>
    <property type="evidence" value="ECO:0007669"/>
    <property type="project" value="UniProtKB-SubCell"/>
</dbReference>
<dbReference type="GO" id="GO:0004601">
    <property type="term" value="F:peroxidase activity"/>
    <property type="evidence" value="ECO:0007669"/>
    <property type="project" value="UniProtKB-KW"/>
</dbReference>
<dbReference type="InterPro" id="IPR001304">
    <property type="entry name" value="C-type_lectin-like"/>
</dbReference>
<organism evidence="5">
    <name type="scientific">Cyprideis torosa</name>
    <dbReference type="NCBI Taxonomy" id="163714"/>
    <lineage>
        <taxon>Eukaryota</taxon>
        <taxon>Metazoa</taxon>
        <taxon>Ecdysozoa</taxon>
        <taxon>Arthropoda</taxon>
        <taxon>Crustacea</taxon>
        <taxon>Oligostraca</taxon>
        <taxon>Ostracoda</taxon>
        <taxon>Podocopa</taxon>
        <taxon>Podocopida</taxon>
        <taxon>Cytherocopina</taxon>
        <taxon>Cytheroidea</taxon>
        <taxon>Cytherideidae</taxon>
        <taxon>Cyprideis</taxon>
    </lineage>
</organism>
<dbReference type="PANTHER" id="PTHR11475">
    <property type="entry name" value="OXIDASE/PEROXIDASE"/>
    <property type="match status" value="1"/>
</dbReference>
<dbReference type="Pfam" id="PF00059">
    <property type="entry name" value="Lectin_C"/>
    <property type="match status" value="1"/>
</dbReference>
<dbReference type="PANTHER" id="PTHR11475:SF4">
    <property type="entry name" value="CHORION PEROXIDASE"/>
    <property type="match status" value="1"/>
</dbReference>
<dbReference type="InterPro" id="IPR010255">
    <property type="entry name" value="Haem_peroxidase_sf"/>
</dbReference>
<name>A0A7R8WJN9_9CRUS</name>
<dbReference type="OrthoDB" id="10057776at2759"/>
<dbReference type="SUPFAM" id="SSF56436">
    <property type="entry name" value="C-type lectin-like"/>
    <property type="match status" value="1"/>
</dbReference>
<proteinExistence type="predicted"/>
<protein>
    <submittedName>
        <fullName evidence="5">Uncharacterized protein</fullName>
    </submittedName>
</protein>
<dbReference type="PROSITE" id="PS50292">
    <property type="entry name" value="PEROXIDASE_3"/>
    <property type="match status" value="1"/>
</dbReference>
<keyword evidence="4" id="KW-0325">Glycoprotein</keyword>
<keyword evidence="3" id="KW-0575">Peroxidase</keyword>